<dbReference type="InParanoid" id="A0A2J7R4D5"/>
<comment type="pathway">
    <text evidence="1 11">Purine metabolism; AMP biosynthesis via salvage pathway; AMP from adenosine: step 1/1.</text>
</comment>
<dbReference type="GO" id="GO:0044209">
    <property type="term" value="P:AMP salvage"/>
    <property type="evidence" value="ECO:0007669"/>
    <property type="project" value="UniProtKB-UniRule"/>
</dbReference>
<keyword evidence="14" id="KW-1185">Reference proteome</keyword>
<evidence type="ECO:0000256" key="1">
    <source>
        <dbReference type="ARBA" id="ARBA00004801"/>
    </source>
</evidence>
<keyword evidence="6 11" id="KW-0547">Nucleotide-binding</keyword>
<dbReference type="GO" id="GO:0005634">
    <property type="term" value="C:nucleus"/>
    <property type="evidence" value="ECO:0007669"/>
    <property type="project" value="UniProtKB-SubCell"/>
</dbReference>
<dbReference type="OrthoDB" id="432447at2759"/>
<dbReference type="PANTHER" id="PTHR45769:SF3">
    <property type="entry name" value="ADENOSINE KINASE"/>
    <property type="match status" value="1"/>
</dbReference>
<evidence type="ECO:0000256" key="2">
    <source>
        <dbReference type="ARBA" id="ARBA00010688"/>
    </source>
</evidence>
<dbReference type="GO" id="GO:0006169">
    <property type="term" value="P:adenosine salvage"/>
    <property type="evidence" value="ECO:0007669"/>
    <property type="project" value="UniProtKB-ARBA"/>
</dbReference>
<dbReference type="PROSITE" id="PS00584">
    <property type="entry name" value="PFKB_KINASES_2"/>
    <property type="match status" value="1"/>
</dbReference>
<dbReference type="STRING" id="105785.A0A2J7R4D5"/>
<gene>
    <name evidence="13" type="primary">ADK2</name>
    <name evidence="13" type="ORF">B7P43_G16991</name>
</gene>
<dbReference type="CDD" id="cd01168">
    <property type="entry name" value="adenosine_kinase"/>
    <property type="match status" value="1"/>
</dbReference>
<evidence type="ECO:0000256" key="11">
    <source>
        <dbReference type="RuleBase" id="RU368116"/>
    </source>
</evidence>
<feature type="domain" description="Carbohydrate kinase PfkB" evidence="12">
    <location>
        <begin position="28"/>
        <end position="339"/>
    </location>
</feature>
<evidence type="ECO:0000256" key="3">
    <source>
        <dbReference type="ARBA" id="ARBA00012119"/>
    </source>
</evidence>
<dbReference type="AlphaFoldDB" id="A0A2J7R4D5"/>
<evidence type="ECO:0000256" key="6">
    <source>
        <dbReference type="ARBA" id="ARBA00022741"/>
    </source>
</evidence>
<dbReference type="EMBL" id="NEVH01007425">
    <property type="protein sequence ID" value="PNF35701.1"/>
    <property type="molecule type" value="Genomic_DNA"/>
</dbReference>
<dbReference type="Gene3D" id="3.30.1110.10">
    <property type="match status" value="1"/>
</dbReference>
<sequence>MEGALRDGLVVGLGNPLLDISANVSVDFLPKYGMKPNNAILAEEKHKPLYDEMVEKYNVEYIPGGATLNALRVAQWILKRQNVTVFMGCVGRDKYSKIMEEKTRSDGVNVQFQYTDKEPTGTCAVLVTNNGNDRSLCANLAAANCFTIDHIHKPENKLYIENAKFFYISGFFLTVSPPSIMEVANHALKHDCPFMMNLSAPFLSQFFKEPMMQAMPYVDILIGNETEAAAFARAQGFGTDDLMEIALKITQLPKKNSKRPRIAIITHGPNPVLLAKDGIVNEFPVIKLLPEKIVDTNGAGDAFAGGFLAQLVMGKPLETCIRCGIWAATEIIQQSGCTYEGPATFSE</sequence>
<dbReference type="InterPro" id="IPR029056">
    <property type="entry name" value="Ribokinase-like"/>
</dbReference>
<keyword evidence="9 11" id="KW-0460">Magnesium</keyword>
<dbReference type="PRINTS" id="PR00989">
    <property type="entry name" value="ADENOKINASE"/>
</dbReference>
<comment type="catalytic activity">
    <reaction evidence="11">
        <text>adenosine + ATP = AMP + ADP + H(+)</text>
        <dbReference type="Rhea" id="RHEA:20824"/>
        <dbReference type="ChEBI" id="CHEBI:15378"/>
        <dbReference type="ChEBI" id="CHEBI:16335"/>
        <dbReference type="ChEBI" id="CHEBI:30616"/>
        <dbReference type="ChEBI" id="CHEBI:456215"/>
        <dbReference type="ChEBI" id="CHEBI:456216"/>
        <dbReference type="EC" id="2.7.1.20"/>
    </reaction>
</comment>
<dbReference type="FunFam" id="3.40.1190.20:FF:000006">
    <property type="entry name" value="Adenosine kinase 2"/>
    <property type="match status" value="1"/>
</dbReference>
<keyword evidence="11" id="KW-0539">Nucleus</keyword>
<organism evidence="13 14">
    <name type="scientific">Cryptotermes secundus</name>
    <dbReference type="NCBI Taxonomy" id="105785"/>
    <lineage>
        <taxon>Eukaryota</taxon>
        <taxon>Metazoa</taxon>
        <taxon>Ecdysozoa</taxon>
        <taxon>Arthropoda</taxon>
        <taxon>Hexapoda</taxon>
        <taxon>Insecta</taxon>
        <taxon>Pterygota</taxon>
        <taxon>Neoptera</taxon>
        <taxon>Polyneoptera</taxon>
        <taxon>Dictyoptera</taxon>
        <taxon>Blattodea</taxon>
        <taxon>Blattoidea</taxon>
        <taxon>Termitoidae</taxon>
        <taxon>Kalotermitidae</taxon>
        <taxon>Cryptotermitinae</taxon>
        <taxon>Cryptotermes</taxon>
    </lineage>
</organism>
<keyword evidence="8 11" id="KW-0067">ATP-binding</keyword>
<comment type="similarity">
    <text evidence="2 11">Belongs to the carbohydrate kinase PfkB family.</text>
</comment>
<dbReference type="InterPro" id="IPR001805">
    <property type="entry name" value="Adenokinase"/>
</dbReference>
<comment type="function">
    <text evidence="11">ATP dependent phosphorylation of adenosine and other related nucleoside analogs to monophosphate derivatives.</text>
</comment>
<dbReference type="GO" id="GO:0004001">
    <property type="term" value="F:adenosine kinase activity"/>
    <property type="evidence" value="ECO:0007669"/>
    <property type="project" value="UniProtKB-UniRule"/>
</dbReference>
<evidence type="ECO:0000256" key="8">
    <source>
        <dbReference type="ARBA" id="ARBA00022840"/>
    </source>
</evidence>
<dbReference type="Pfam" id="PF00294">
    <property type="entry name" value="PfkB"/>
    <property type="match status" value="1"/>
</dbReference>
<dbReference type="InterPro" id="IPR002173">
    <property type="entry name" value="Carboh/pur_kinase_PfkB_CS"/>
</dbReference>
<comment type="subunit">
    <text evidence="11">Monomer.</text>
</comment>
<feature type="active site" description="Proton acceptor" evidence="10">
    <location>
        <position position="301"/>
    </location>
</feature>
<evidence type="ECO:0000256" key="7">
    <source>
        <dbReference type="ARBA" id="ARBA00022777"/>
    </source>
</evidence>
<evidence type="ECO:0000256" key="5">
    <source>
        <dbReference type="ARBA" id="ARBA00022726"/>
    </source>
</evidence>
<proteinExistence type="inferred from homology"/>
<accession>A0A2J7R4D5</accession>
<dbReference type="GO" id="GO:0005524">
    <property type="term" value="F:ATP binding"/>
    <property type="evidence" value="ECO:0007669"/>
    <property type="project" value="UniProtKB-UniRule"/>
</dbReference>
<dbReference type="Proteomes" id="UP000235965">
    <property type="component" value="Unassembled WGS sequence"/>
</dbReference>
<reference evidence="13 14" key="1">
    <citation type="submission" date="2017-12" db="EMBL/GenBank/DDBJ databases">
        <title>Hemimetabolous genomes reveal molecular basis of termite eusociality.</title>
        <authorList>
            <person name="Harrison M.C."/>
            <person name="Jongepier E."/>
            <person name="Robertson H.M."/>
            <person name="Arning N."/>
            <person name="Bitard-Feildel T."/>
            <person name="Chao H."/>
            <person name="Childers C.P."/>
            <person name="Dinh H."/>
            <person name="Doddapaneni H."/>
            <person name="Dugan S."/>
            <person name="Gowin J."/>
            <person name="Greiner C."/>
            <person name="Han Y."/>
            <person name="Hu H."/>
            <person name="Hughes D.S.T."/>
            <person name="Huylmans A.-K."/>
            <person name="Kemena C."/>
            <person name="Kremer L.P.M."/>
            <person name="Lee S.L."/>
            <person name="Lopez-Ezquerra A."/>
            <person name="Mallet L."/>
            <person name="Monroy-Kuhn J.M."/>
            <person name="Moser A."/>
            <person name="Murali S.C."/>
            <person name="Muzny D.M."/>
            <person name="Otani S."/>
            <person name="Piulachs M.-D."/>
            <person name="Poelchau M."/>
            <person name="Qu J."/>
            <person name="Schaub F."/>
            <person name="Wada-Katsumata A."/>
            <person name="Worley K.C."/>
            <person name="Xie Q."/>
            <person name="Ylla G."/>
            <person name="Poulsen M."/>
            <person name="Gibbs R.A."/>
            <person name="Schal C."/>
            <person name="Richards S."/>
            <person name="Belles X."/>
            <person name="Korb J."/>
            <person name="Bornberg-Bauer E."/>
        </authorList>
    </citation>
    <scope>NUCLEOTIDE SEQUENCE [LARGE SCALE GENOMIC DNA]</scope>
    <source>
        <tissue evidence="13">Whole body</tissue>
    </source>
</reference>
<dbReference type="GO" id="GO:0006144">
    <property type="term" value="P:purine nucleobase metabolic process"/>
    <property type="evidence" value="ECO:0007669"/>
    <property type="project" value="TreeGrafter"/>
</dbReference>
<dbReference type="SUPFAM" id="SSF53613">
    <property type="entry name" value="Ribokinase-like"/>
    <property type="match status" value="1"/>
</dbReference>
<comment type="caution">
    <text evidence="13">The sequence shown here is derived from an EMBL/GenBank/DDBJ whole genome shotgun (WGS) entry which is preliminary data.</text>
</comment>
<dbReference type="InterPro" id="IPR011611">
    <property type="entry name" value="PfkB_dom"/>
</dbReference>
<dbReference type="UniPathway" id="UPA00588">
    <property type="reaction ID" value="UER00659"/>
</dbReference>
<evidence type="ECO:0000259" key="12">
    <source>
        <dbReference type="Pfam" id="PF00294"/>
    </source>
</evidence>
<keyword evidence="4 11" id="KW-0808">Transferase</keyword>
<dbReference type="EC" id="2.7.1.20" evidence="3 11"/>
<dbReference type="Gene3D" id="3.40.1190.20">
    <property type="match status" value="1"/>
</dbReference>
<comment type="cofactor">
    <cofactor evidence="11">
        <name>Mg(2+)</name>
        <dbReference type="ChEBI" id="CHEBI:18420"/>
    </cofactor>
    <text evidence="11">Binds 3 Mg(2+) ions per subunit.</text>
</comment>
<keyword evidence="7 11" id="KW-0418">Kinase</keyword>
<dbReference type="FunCoup" id="A0A2J7R4D5">
    <property type="interactions" value="1228"/>
</dbReference>
<evidence type="ECO:0000313" key="14">
    <source>
        <dbReference type="Proteomes" id="UP000235965"/>
    </source>
</evidence>
<evidence type="ECO:0000313" key="13">
    <source>
        <dbReference type="EMBL" id="PNF35701.1"/>
    </source>
</evidence>
<dbReference type="FunFam" id="3.30.1110.10:FF:000001">
    <property type="entry name" value="Adenosine kinase a"/>
    <property type="match status" value="1"/>
</dbReference>
<evidence type="ECO:0000256" key="9">
    <source>
        <dbReference type="ARBA" id="ARBA00022842"/>
    </source>
</evidence>
<evidence type="ECO:0000256" key="10">
    <source>
        <dbReference type="PIRSR" id="PIRSR601805-1"/>
    </source>
</evidence>
<keyword evidence="5 11" id="KW-0660">Purine salvage</keyword>
<dbReference type="GO" id="GO:0005829">
    <property type="term" value="C:cytosol"/>
    <property type="evidence" value="ECO:0007669"/>
    <property type="project" value="TreeGrafter"/>
</dbReference>
<protein>
    <recommendedName>
        <fullName evidence="3 11">Adenosine kinase</fullName>
        <shortName evidence="11">AK</shortName>
        <ecNumber evidence="3 11">2.7.1.20</ecNumber>
    </recommendedName>
    <alternativeName>
        <fullName evidence="11">Adenosine 5'-phosphotransferase</fullName>
    </alternativeName>
</protein>
<comment type="subcellular location">
    <subcellularLocation>
        <location evidence="11">Nucleus</location>
    </subcellularLocation>
</comment>
<evidence type="ECO:0000256" key="4">
    <source>
        <dbReference type="ARBA" id="ARBA00022679"/>
    </source>
</evidence>
<name>A0A2J7R4D5_9NEOP</name>
<dbReference type="PANTHER" id="PTHR45769">
    <property type="entry name" value="ADENOSINE KINASE"/>
    <property type="match status" value="1"/>
</dbReference>